<evidence type="ECO:0000256" key="2">
    <source>
        <dbReference type="SAM" id="MobiDB-lite"/>
    </source>
</evidence>
<evidence type="ECO:0008006" key="5">
    <source>
        <dbReference type="Google" id="ProtNLM"/>
    </source>
</evidence>
<accession>A0DYC8</accession>
<dbReference type="PANTHER" id="PTHR23084:SF179">
    <property type="entry name" value="OS10G0565000 PROTEIN"/>
    <property type="match status" value="1"/>
</dbReference>
<dbReference type="AlphaFoldDB" id="A0DYC8"/>
<dbReference type="InterPro" id="IPR003409">
    <property type="entry name" value="MORN"/>
</dbReference>
<dbReference type="GeneID" id="5041227"/>
<sequence>MGNHCQQQQQPEDDIKIYTPGKAIEPPVQNEPQVPKPPEEPIKPQKPIVDESKIKESEERSAVAIQCAFRNKVARQKVNEEKQMLEEDKPKDWTQFDEEFKIPTLPDVAYRKINNQISNEYRMLPTYIKDGTIYKGQWKRGVQFGYGQMLRSDSTYLEGQWRNGILEDGAIYFPNKDLYLGTEQIGVRIYHNGVQYSGDCLDRLPHGKGVEEHPDGTIYDGEFHKGQKHGKGLIKFADKSEYNGEYVHGEIEGQGTFKWPDGTHYVGQWKKSMMNGNGKLHLPDGVEYEGQFHDDLMEGYGIMTYPDKSRYEGHFRNNKREGKGSVTTCDKVVTECDWEDGKLMINPEQSHK</sequence>
<feature type="compositionally biased region" description="Polar residues" evidence="2">
    <location>
        <begin position="1"/>
        <end position="10"/>
    </location>
</feature>
<keyword evidence="4" id="KW-1185">Reference proteome</keyword>
<dbReference type="SUPFAM" id="SSF82185">
    <property type="entry name" value="Histone H3 K4-specific methyltransferase SET7/9 N-terminal domain"/>
    <property type="match status" value="3"/>
</dbReference>
<dbReference type="PROSITE" id="PS50096">
    <property type="entry name" value="IQ"/>
    <property type="match status" value="1"/>
</dbReference>
<dbReference type="STRING" id="5888.A0DYC8"/>
<organism evidence="3 4">
    <name type="scientific">Paramecium tetraurelia</name>
    <dbReference type="NCBI Taxonomy" id="5888"/>
    <lineage>
        <taxon>Eukaryota</taxon>
        <taxon>Sar</taxon>
        <taxon>Alveolata</taxon>
        <taxon>Ciliophora</taxon>
        <taxon>Intramacronucleata</taxon>
        <taxon>Oligohymenophorea</taxon>
        <taxon>Peniculida</taxon>
        <taxon>Parameciidae</taxon>
        <taxon>Paramecium</taxon>
    </lineage>
</organism>
<name>A0DYC8_PARTE</name>
<dbReference type="HOGENOM" id="CLU_032017_1_3_1"/>
<dbReference type="PANTHER" id="PTHR23084">
    <property type="entry name" value="PHOSPHATIDYLINOSITOL-4-PHOSPHATE 5-KINASE RELATED"/>
    <property type="match status" value="1"/>
</dbReference>
<dbReference type="eggNOG" id="KOG0229">
    <property type="taxonomic scope" value="Eukaryota"/>
</dbReference>
<keyword evidence="1" id="KW-0677">Repeat</keyword>
<evidence type="ECO:0000313" key="4">
    <source>
        <dbReference type="Proteomes" id="UP000000600"/>
    </source>
</evidence>
<dbReference type="InParanoid" id="A0DYC8"/>
<evidence type="ECO:0000313" key="3">
    <source>
        <dbReference type="EMBL" id="CAK88045.1"/>
    </source>
</evidence>
<feature type="compositionally biased region" description="Low complexity" evidence="2">
    <location>
        <begin position="24"/>
        <end position="33"/>
    </location>
</feature>
<dbReference type="SMART" id="SM00698">
    <property type="entry name" value="MORN"/>
    <property type="match status" value="6"/>
</dbReference>
<reference evidence="3 4" key="1">
    <citation type="journal article" date="2006" name="Nature">
        <title>Global trends of whole-genome duplications revealed by the ciliate Paramecium tetraurelia.</title>
        <authorList>
            <consortium name="Genoscope"/>
            <person name="Aury J.-M."/>
            <person name="Jaillon O."/>
            <person name="Duret L."/>
            <person name="Noel B."/>
            <person name="Jubin C."/>
            <person name="Porcel B.M."/>
            <person name="Segurens B."/>
            <person name="Daubin V."/>
            <person name="Anthouard V."/>
            <person name="Aiach N."/>
            <person name="Arnaiz O."/>
            <person name="Billaut A."/>
            <person name="Beisson J."/>
            <person name="Blanc I."/>
            <person name="Bouhouche K."/>
            <person name="Camara F."/>
            <person name="Duharcourt S."/>
            <person name="Guigo R."/>
            <person name="Gogendeau D."/>
            <person name="Katinka M."/>
            <person name="Keller A.-M."/>
            <person name="Kissmehl R."/>
            <person name="Klotz C."/>
            <person name="Koll F."/>
            <person name="Le Moue A."/>
            <person name="Lepere C."/>
            <person name="Malinsky S."/>
            <person name="Nowacki M."/>
            <person name="Nowak J.K."/>
            <person name="Plattner H."/>
            <person name="Poulain J."/>
            <person name="Ruiz F."/>
            <person name="Serrano V."/>
            <person name="Zagulski M."/>
            <person name="Dessen P."/>
            <person name="Betermier M."/>
            <person name="Weissenbach J."/>
            <person name="Scarpelli C."/>
            <person name="Schachter V."/>
            <person name="Sperling L."/>
            <person name="Meyer E."/>
            <person name="Cohen J."/>
            <person name="Wincker P."/>
        </authorList>
    </citation>
    <scope>NUCLEOTIDE SEQUENCE [LARGE SCALE GENOMIC DNA]</scope>
    <source>
        <strain evidence="3 4">Stock d4-2</strain>
    </source>
</reference>
<dbReference type="Proteomes" id="UP000000600">
    <property type="component" value="Unassembled WGS sequence"/>
</dbReference>
<dbReference type="OMA" id="IQCAFRN"/>
<dbReference type="OrthoDB" id="437960at2759"/>
<proteinExistence type="predicted"/>
<dbReference type="Gene3D" id="2.20.110.10">
    <property type="entry name" value="Histone H3 K4-specific methyltransferase SET7/9 N-terminal domain"/>
    <property type="match status" value="4"/>
</dbReference>
<dbReference type="EMBL" id="CT868649">
    <property type="protein sequence ID" value="CAK88045.1"/>
    <property type="molecule type" value="Genomic_DNA"/>
</dbReference>
<protein>
    <recommendedName>
        <fullName evidence="5">MORN repeat protein</fullName>
    </recommendedName>
</protein>
<gene>
    <name evidence="3" type="ORF">GSPATT00003013001</name>
</gene>
<dbReference type="KEGG" id="ptm:GSPATT00003013001"/>
<evidence type="ECO:0000256" key="1">
    <source>
        <dbReference type="ARBA" id="ARBA00022737"/>
    </source>
</evidence>
<dbReference type="Pfam" id="PF02493">
    <property type="entry name" value="MORN"/>
    <property type="match status" value="8"/>
</dbReference>
<dbReference type="RefSeq" id="XP_001455442.1">
    <property type="nucleotide sequence ID" value="XM_001455405.1"/>
</dbReference>
<feature type="region of interest" description="Disordered" evidence="2">
    <location>
        <begin position="1"/>
        <end position="57"/>
    </location>
</feature>
<feature type="compositionally biased region" description="Basic and acidic residues" evidence="2">
    <location>
        <begin position="37"/>
        <end position="57"/>
    </location>
</feature>